<organism evidence="1">
    <name type="scientific">Paenibacillus sp. SYP-B3998</name>
    <dbReference type="NCBI Taxonomy" id="2678564"/>
    <lineage>
        <taxon>Bacteria</taxon>
        <taxon>Bacillati</taxon>
        <taxon>Bacillota</taxon>
        <taxon>Bacilli</taxon>
        <taxon>Bacillales</taxon>
        <taxon>Paenibacillaceae</taxon>
        <taxon>Paenibacillus</taxon>
    </lineage>
</organism>
<protein>
    <submittedName>
        <fullName evidence="1">Uncharacterized protein</fullName>
    </submittedName>
</protein>
<reference evidence="1" key="1">
    <citation type="submission" date="2020-02" db="EMBL/GenBank/DDBJ databases">
        <authorList>
            <person name="Shen X.-R."/>
            <person name="Zhang Y.-X."/>
        </authorList>
    </citation>
    <scope>NUCLEOTIDE SEQUENCE</scope>
    <source>
        <strain evidence="1">SYP-B3998</strain>
    </source>
</reference>
<sequence>MDEALIQTFKNYYAGYRTATNVDQSFSDAYQALAYHVIEQTGQFADKGKLGEIQTLVREFKNIQLAISPSNDSVKEQFEQELVEHLLNRTLT</sequence>
<gene>
    <name evidence="1" type="ORF">GK047_21415</name>
</gene>
<dbReference type="EMBL" id="JAAIKC010000009">
    <property type="protein sequence ID" value="NEW08562.1"/>
    <property type="molecule type" value="Genomic_DNA"/>
</dbReference>
<proteinExistence type="predicted"/>
<name>A0A6G4A2E9_9BACL</name>
<comment type="caution">
    <text evidence="1">The sequence shown here is derived from an EMBL/GenBank/DDBJ whole genome shotgun (WGS) entry which is preliminary data.</text>
</comment>
<accession>A0A6G4A2E9</accession>
<dbReference type="RefSeq" id="WP_163951522.1">
    <property type="nucleotide sequence ID" value="NZ_JAAIKC010000009.1"/>
</dbReference>
<dbReference type="AlphaFoldDB" id="A0A6G4A2E9"/>
<evidence type="ECO:0000313" key="1">
    <source>
        <dbReference type="EMBL" id="NEW08562.1"/>
    </source>
</evidence>